<name>A0AA42CA30_9BACT</name>
<proteinExistence type="predicted"/>
<dbReference type="InterPro" id="IPR004375">
    <property type="entry name" value="NanQ/TabA/YiaL"/>
</dbReference>
<evidence type="ECO:0000313" key="1">
    <source>
        <dbReference type="EMBL" id="MCW0483227.1"/>
    </source>
</evidence>
<sequence>MSNEKEWFNQGEWAEGISVKAHESVDVKEFHKQYQARPDVWKSVFQFLKQDLSALEVGKYPLAGDLAFAMVSEYQTKLPENAKWEAHKKYIDLQYVISGEEKMGVLPLEKVANPEEYNETKDLIFYGENEGDYFTATPEAFFLFFPTDVHRPSILVGESKPVKKVVVKIAVSA</sequence>
<dbReference type="PANTHER" id="PTHR34986:SF1">
    <property type="entry name" value="PROTEIN YIAL"/>
    <property type="match status" value="1"/>
</dbReference>
<dbReference type="Proteomes" id="UP001163821">
    <property type="component" value="Unassembled WGS sequence"/>
</dbReference>
<accession>A0AA42CA30</accession>
<dbReference type="Gene3D" id="2.60.120.370">
    <property type="entry name" value="YhcH/YjgK/YiaL"/>
    <property type="match status" value="1"/>
</dbReference>
<organism evidence="1 2">
    <name type="scientific">Gaoshiqia sediminis</name>
    <dbReference type="NCBI Taxonomy" id="2986998"/>
    <lineage>
        <taxon>Bacteria</taxon>
        <taxon>Pseudomonadati</taxon>
        <taxon>Bacteroidota</taxon>
        <taxon>Bacteroidia</taxon>
        <taxon>Marinilabiliales</taxon>
        <taxon>Prolixibacteraceae</taxon>
        <taxon>Gaoshiqia</taxon>
    </lineage>
</organism>
<dbReference type="Pfam" id="PF04074">
    <property type="entry name" value="DUF386"/>
    <property type="match status" value="1"/>
</dbReference>
<dbReference type="NCBIfam" id="TIGR00022">
    <property type="entry name" value="YhcH/YjgK/YiaL family protein"/>
    <property type="match status" value="1"/>
</dbReference>
<comment type="caution">
    <text evidence="1">The sequence shown here is derived from an EMBL/GenBank/DDBJ whole genome shotgun (WGS) entry which is preliminary data.</text>
</comment>
<dbReference type="RefSeq" id="WP_282591829.1">
    <property type="nucleotide sequence ID" value="NZ_JAPAAF010000013.1"/>
</dbReference>
<dbReference type="GO" id="GO:0005829">
    <property type="term" value="C:cytosol"/>
    <property type="evidence" value="ECO:0007669"/>
    <property type="project" value="TreeGrafter"/>
</dbReference>
<reference evidence="1" key="1">
    <citation type="submission" date="2022-10" db="EMBL/GenBank/DDBJ databases">
        <title>Gaoshiqiia sediminis gen. nov., sp. nov., isolated from coastal sediment.</title>
        <authorList>
            <person name="Yu W.X."/>
            <person name="Mu D.S."/>
            <person name="Du J.Z."/>
            <person name="Liang Y.Q."/>
        </authorList>
    </citation>
    <scope>NUCLEOTIDE SEQUENCE</scope>
    <source>
        <strain evidence="1">A06</strain>
    </source>
</reference>
<dbReference type="SUPFAM" id="SSF51197">
    <property type="entry name" value="Clavaminate synthase-like"/>
    <property type="match status" value="1"/>
</dbReference>
<dbReference type="InterPro" id="IPR037012">
    <property type="entry name" value="NanQ/TabA/YiaL_sf"/>
</dbReference>
<protein>
    <submittedName>
        <fullName evidence="1">YhcH/YjgK/YiaL family protein</fullName>
    </submittedName>
</protein>
<gene>
    <name evidence="1" type="ORF">N2K84_10830</name>
</gene>
<keyword evidence="2" id="KW-1185">Reference proteome</keyword>
<evidence type="ECO:0000313" key="2">
    <source>
        <dbReference type="Proteomes" id="UP001163821"/>
    </source>
</evidence>
<dbReference type="AlphaFoldDB" id="A0AA42CA30"/>
<dbReference type="EMBL" id="JAPAAF010000013">
    <property type="protein sequence ID" value="MCW0483227.1"/>
    <property type="molecule type" value="Genomic_DNA"/>
</dbReference>
<dbReference type="PANTHER" id="PTHR34986">
    <property type="entry name" value="EVOLVED BETA-GALACTOSIDASE SUBUNIT BETA"/>
    <property type="match status" value="1"/>
</dbReference>